<sequence length="201" mass="22657">MNVIIVNTSLQDVRANFEFLNKLGVDRWCFHDRDIAPDGKPLKETNSNLDEVVALAKELQGDMIRPLWGTAQLFMHPRYMHGTTTSSELGVYAYAAAQVKKAMEVTHYLGGENYVFWGGREGYQTLLNTDMERELDHMNTKILTRHIYENTIDLENAHGRESDDDDGDDDDGDDDGESSNSSGFEMKLTRDAIASSLMNSL</sequence>
<dbReference type="GO" id="GO:0042732">
    <property type="term" value="P:D-xylose metabolic process"/>
    <property type="evidence" value="ECO:0007669"/>
    <property type="project" value="UniProtKB-KW"/>
</dbReference>
<evidence type="ECO:0000256" key="1">
    <source>
        <dbReference type="ARBA" id="ARBA00005765"/>
    </source>
</evidence>
<keyword evidence="6 8" id="KW-0119">Carbohydrate metabolism</keyword>
<dbReference type="OrthoDB" id="1730074at2759"/>
<dbReference type="EC" id="5.3.1.5" evidence="2 8"/>
<dbReference type="PROSITE" id="PS51415">
    <property type="entry name" value="XYLOSE_ISOMERASE"/>
    <property type="match status" value="1"/>
</dbReference>
<evidence type="ECO:0000256" key="9">
    <source>
        <dbReference type="SAM" id="MobiDB-lite"/>
    </source>
</evidence>
<evidence type="ECO:0000256" key="8">
    <source>
        <dbReference type="RuleBase" id="RU000609"/>
    </source>
</evidence>
<keyword evidence="5 8" id="KW-0413">Isomerase</keyword>
<accession>A0A9D3ZJJ2</accession>
<gene>
    <name evidence="10" type="ORF">J1N35_041715</name>
</gene>
<comment type="caution">
    <text evidence="10">The sequence shown here is derived from an EMBL/GenBank/DDBJ whole genome shotgun (WGS) entry which is preliminary data.</text>
</comment>
<keyword evidence="3 8" id="KW-0859">Xylose metabolism</keyword>
<evidence type="ECO:0000256" key="4">
    <source>
        <dbReference type="ARBA" id="ARBA00022723"/>
    </source>
</evidence>
<dbReference type="SUPFAM" id="SSF51658">
    <property type="entry name" value="Xylose isomerase-like"/>
    <property type="match status" value="1"/>
</dbReference>
<evidence type="ECO:0000256" key="7">
    <source>
        <dbReference type="ARBA" id="ARBA00033659"/>
    </source>
</evidence>
<keyword evidence="4 8" id="KW-0479">Metal-binding</keyword>
<reference evidence="10 11" key="1">
    <citation type="journal article" date="2021" name="Plant Biotechnol. J.">
        <title>Multi-omics assisted identification of the key and species-specific regulatory components of drought-tolerant mechanisms in Gossypium stocksii.</title>
        <authorList>
            <person name="Yu D."/>
            <person name="Ke L."/>
            <person name="Zhang D."/>
            <person name="Wu Y."/>
            <person name="Sun Y."/>
            <person name="Mei J."/>
            <person name="Sun J."/>
            <person name="Sun Y."/>
        </authorList>
    </citation>
    <scope>NUCLEOTIDE SEQUENCE [LARGE SCALE GENOMIC DNA]</scope>
    <source>
        <strain evidence="11">cv. E1</strain>
        <tissue evidence="10">Leaf</tissue>
    </source>
</reference>
<protein>
    <recommendedName>
        <fullName evidence="2 8">Xylose isomerase</fullName>
        <ecNumber evidence="2 8">5.3.1.5</ecNumber>
    </recommendedName>
</protein>
<dbReference type="PRINTS" id="PR00688">
    <property type="entry name" value="XYLOSISMRASE"/>
</dbReference>
<dbReference type="Gene3D" id="3.20.20.150">
    <property type="entry name" value="Divalent-metal-dependent TIM barrel enzymes"/>
    <property type="match status" value="1"/>
</dbReference>
<dbReference type="PANTHER" id="PTHR48408">
    <property type="match status" value="1"/>
</dbReference>
<name>A0A9D3ZJJ2_9ROSI</name>
<evidence type="ECO:0000313" key="10">
    <source>
        <dbReference type="EMBL" id="KAH1039972.1"/>
    </source>
</evidence>
<evidence type="ECO:0000256" key="2">
    <source>
        <dbReference type="ARBA" id="ARBA00011958"/>
    </source>
</evidence>
<dbReference type="InterPro" id="IPR001998">
    <property type="entry name" value="Xylose_isomerase"/>
</dbReference>
<organism evidence="10 11">
    <name type="scientific">Gossypium stocksii</name>
    <dbReference type="NCBI Taxonomy" id="47602"/>
    <lineage>
        <taxon>Eukaryota</taxon>
        <taxon>Viridiplantae</taxon>
        <taxon>Streptophyta</taxon>
        <taxon>Embryophyta</taxon>
        <taxon>Tracheophyta</taxon>
        <taxon>Spermatophyta</taxon>
        <taxon>Magnoliopsida</taxon>
        <taxon>eudicotyledons</taxon>
        <taxon>Gunneridae</taxon>
        <taxon>Pentapetalae</taxon>
        <taxon>rosids</taxon>
        <taxon>malvids</taxon>
        <taxon>Malvales</taxon>
        <taxon>Malvaceae</taxon>
        <taxon>Malvoideae</taxon>
        <taxon>Gossypium</taxon>
    </lineage>
</organism>
<proteinExistence type="inferred from homology"/>
<comment type="catalytic activity">
    <reaction evidence="7 8">
        <text>alpha-D-xylose = alpha-D-xylulofuranose</text>
        <dbReference type="Rhea" id="RHEA:22816"/>
        <dbReference type="ChEBI" id="CHEBI:28518"/>
        <dbReference type="ChEBI" id="CHEBI:188998"/>
        <dbReference type="EC" id="5.3.1.5"/>
    </reaction>
</comment>
<dbReference type="PANTHER" id="PTHR48408:SF1">
    <property type="entry name" value="XYLOSE ISOMERASE"/>
    <property type="match status" value="1"/>
</dbReference>
<evidence type="ECO:0000256" key="3">
    <source>
        <dbReference type="ARBA" id="ARBA00022629"/>
    </source>
</evidence>
<evidence type="ECO:0000256" key="5">
    <source>
        <dbReference type="ARBA" id="ARBA00023235"/>
    </source>
</evidence>
<feature type="compositionally biased region" description="Acidic residues" evidence="9">
    <location>
        <begin position="162"/>
        <end position="177"/>
    </location>
</feature>
<dbReference type="GO" id="GO:0009045">
    <property type="term" value="F:xylose isomerase activity"/>
    <property type="evidence" value="ECO:0007669"/>
    <property type="project" value="UniProtKB-EC"/>
</dbReference>
<dbReference type="EMBL" id="JAIQCV010000012">
    <property type="protein sequence ID" value="KAH1039972.1"/>
    <property type="molecule type" value="Genomic_DNA"/>
</dbReference>
<feature type="region of interest" description="Disordered" evidence="9">
    <location>
        <begin position="157"/>
        <end position="187"/>
    </location>
</feature>
<comment type="similarity">
    <text evidence="1 8">Belongs to the xylose isomerase family.</text>
</comment>
<evidence type="ECO:0000256" key="6">
    <source>
        <dbReference type="ARBA" id="ARBA00023277"/>
    </source>
</evidence>
<dbReference type="InterPro" id="IPR036237">
    <property type="entry name" value="Xyl_isomerase-like_sf"/>
</dbReference>
<evidence type="ECO:0000313" key="11">
    <source>
        <dbReference type="Proteomes" id="UP000828251"/>
    </source>
</evidence>
<dbReference type="AlphaFoldDB" id="A0A9D3ZJJ2"/>
<dbReference type="Proteomes" id="UP000828251">
    <property type="component" value="Unassembled WGS sequence"/>
</dbReference>
<dbReference type="GO" id="GO:0046872">
    <property type="term" value="F:metal ion binding"/>
    <property type="evidence" value="ECO:0007669"/>
    <property type="project" value="UniProtKB-KW"/>
</dbReference>
<keyword evidence="11" id="KW-1185">Reference proteome</keyword>